<dbReference type="Gene3D" id="3.60.15.10">
    <property type="entry name" value="Ribonuclease Z/Hydroxyacylglutathione hydrolase-like"/>
    <property type="match status" value="1"/>
</dbReference>
<gene>
    <name evidence="2" type="ORF">SDC9_130776</name>
</gene>
<comment type="caution">
    <text evidence="2">The sequence shown here is derived from an EMBL/GenBank/DDBJ whole genome shotgun (WGS) entry which is preliminary data.</text>
</comment>
<evidence type="ECO:0000259" key="1">
    <source>
        <dbReference type="Pfam" id="PF07521"/>
    </source>
</evidence>
<organism evidence="2">
    <name type="scientific">bioreactor metagenome</name>
    <dbReference type="NCBI Taxonomy" id="1076179"/>
    <lineage>
        <taxon>unclassified sequences</taxon>
        <taxon>metagenomes</taxon>
        <taxon>ecological metagenomes</taxon>
    </lineage>
</organism>
<reference evidence="2" key="1">
    <citation type="submission" date="2019-08" db="EMBL/GenBank/DDBJ databases">
        <authorList>
            <person name="Kucharzyk K."/>
            <person name="Murdoch R.W."/>
            <person name="Higgins S."/>
            <person name="Loffler F."/>
        </authorList>
    </citation>
    <scope>NUCLEOTIDE SEQUENCE</scope>
</reference>
<dbReference type="EMBL" id="VSSQ01032445">
    <property type="protein sequence ID" value="MPM83707.1"/>
    <property type="molecule type" value="Genomic_DNA"/>
</dbReference>
<sequence>MRDAEFSVHADSSDLMDWLGELDPAPETTFIVHGEPDAAAALHERIADELGWTSAVARYGEVVVVEPRTTRRHKDRA</sequence>
<name>A0A645D3H6_9ZZZZ</name>
<dbReference type="InterPro" id="IPR011108">
    <property type="entry name" value="RMMBL"/>
</dbReference>
<dbReference type="AlphaFoldDB" id="A0A645D3H6"/>
<proteinExistence type="predicted"/>
<dbReference type="Pfam" id="PF07521">
    <property type="entry name" value="RMMBL"/>
    <property type="match status" value="1"/>
</dbReference>
<accession>A0A645D3H6</accession>
<evidence type="ECO:0000313" key="2">
    <source>
        <dbReference type="EMBL" id="MPM83707.1"/>
    </source>
</evidence>
<dbReference type="InterPro" id="IPR036866">
    <property type="entry name" value="RibonucZ/Hydroxyglut_hydro"/>
</dbReference>
<dbReference type="SUPFAM" id="SSF56281">
    <property type="entry name" value="Metallo-hydrolase/oxidoreductase"/>
    <property type="match status" value="1"/>
</dbReference>
<feature type="domain" description="Zn-dependent metallo-hydrolase RNA specificity" evidence="1">
    <location>
        <begin position="4"/>
        <end position="54"/>
    </location>
</feature>
<protein>
    <recommendedName>
        <fullName evidence="1">Zn-dependent metallo-hydrolase RNA specificity domain-containing protein</fullName>
    </recommendedName>
</protein>